<feature type="region of interest" description="Disordered" evidence="1">
    <location>
        <begin position="545"/>
        <end position="568"/>
    </location>
</feature>
<feature type="compositionally biased region" description="Basic residues" evidence="1">
    <location>
        <begin position="318"/>
        <end position="332"/>
    </location>
</feature>
<evidence type="ECO:0000313" key="2">
    <source>
        <dbReference type="EMBL" id="TKX21462.1"/>
    </source>
</evidence>
<dbReference type="Proteomes" id="UP000308133">
    <property type="component" value="Unassembled WGS sequence"/>
</dbReference>
<dbReference type="EMBL" id="PTQR01000081">
    <property type="protein sequence ID" value="TKX21462.1"/>
    <property type="molecule type" value="Genomic_DNA"/>
</dbReference>
<feature type="compositionally biased region" description="Basic residues" evidence="1">
    <location>
        <begin position="548"/>
        <end position="557"/>
    </location>
</feature>
<evidence type="ECO:0000313" key="3">
    <source>
        <dbReference type="Proteomes" id="UP000308133"/>
    </source>
</evidence>
<organism evidence="2 3">
    <name type="scientific">Elsinoe australis</name>
    <dbReference type="NCBI Taxonomy" id="40998"/>
    <lineage>
        <taxon>Eukaryota</taxon>
        <taxon>Fungi</taxon>
        <taxon>Dikarya</taxon>
        <taxon>Ascomycota</taxon>
        <taxon>Pezizomycotina</taxon>
        <taxon>Dothideomycetes</taxon>
        <taxon>Dothideomycetidae</taxon>
        <taxon>Myriangiales</taxon>
        <taxon>Elsinoaceae</taxon>
        <taxon>Elsinoe</taxon>
    </lineage>
</organism>
<reference evidence="2 3" key="1">
    <citation type="submission" date="2018-02" db="EMBL/GenBank/DDBJ databases">
        <title>Draft genome sequences of Elsinoe sp., causing black scab on jojoba.</title>
        <authorList>
            <person name="Stodart B."/>
            <person name="Jeffress S."/>
            <person name="Ash G."/>
            <person name="Arun Chinnappa K."/>
        </authorList>
    </citation>
    <scope>NUCLEOTIDE SEQUENCE [LARGE SCALE GENOMIC DNA]</scope>
    <source>
        <strain evidence="2 3">Hillstone_2</strain>
    </source>
</reference>
<accession>A0A4V6YAT5</accession>
<gene>
    <name evidence="2" type="ORF">C1H76_6536</name>
</gene>
<protein>
    <submittedName>
        <fullName evidence="2">Uncharacterized protein</fullName>
    </submittedName>
</protein>
<evidence type="ECO:0000256" key="1">
    <source>
        <dbReference type="SAM" id="MobiDB-lite"/>
    </source>
</evidence>
<comment type="caution">
    <text evidence="2">The sequence shown here is derived from an EMBL/GenBank/DDBJ whole genome shotgun (WGS) entry which is preliminary data.</text>
</comment>
<sequence length="605" mass="67330">MAEQYALAILPSLLSCIADNGYSLGQILAHQAKARPKLEGLISEISIITSIVPQLQKLFKYEADVGPFSDTILQDAVRTSDQCAIIFTRLQENFKQHVAAGKGKAAAVNRRQISWLVARDVFSNLLDQLRNHRACFTNLLTYLTNARLSKILKTQTDTNRTLLSIVSSSKTSNADLHCNLDCQVLLWGLHSTTETDSEGTTPVQYPPPNQNYGEDDLPHLSRLKAALNLVQADVCLAQKMVEMRDYAPSLPLVASLEQLAPLLKPLLKDRSTLSSLDAPSTVRESTDLLLGLLSKGKRENKSGSDSDSSSESSDSNRSRRRHRRFRHRRHNTRSPSTSSASSSEISSSSDDSFISVTLPPNPAGADPISVLTDTPDLATTTRTKDLCIPEPPCPIYPPAQEMPSFDHGIAYREDDRARSDLAQLDKIATLLSKGLKLKSAASQLEAAGQTSPFDETKLVMLEAAIQALCDRQVQLSTSGKQSDKEPADTERHNWSLVWDTDELVFDMVQQLPSKYRPFWPIRGDPLFNPLMFPPLPLPPMGLPGDWKKARKERKGKSGSKEDREVLRKTEKRFRNEFKARLEQNKKDSPDLTALTYDDLAERWTV</sequence>
<proteinExistence type="predicted"/>
<feature type="compositionally biased region" description="Low complexity" evidence="1">
    <location>
        <begin position="333"/>
        <end position="355"/>
    </location>
</feature>
<name>A0A4V6YAT5_9PEZI</name>
<feature type="compositionally biased region" description="Basic and acidic residues" evidence="1">
    <location>
        <begin position="558"/>
        <end position="568"/>
    </location>
</feature>
<feature type="region of interest" description="Disordered" evidence="1">
    <location>
        <begin position="293"/>
        <end position="371"/>
    </location>
</feature>
<feature type="compositionally biased region" description="Low complexity" evidence="1">
    <location>
        <begin position="305"/>
        <end position="315"/>
    </location>
</feature>
<dbReference type="AlphaFoldDB" id="A0A4V6YAT5"/>